<dbReference type="PROSITE" id="PS00284">
    <property type="entry name" value="SERPIN"/>
    <property type="match status" value="1"/>
</dbReference>
<evidence type="ECO:0000256" key="1">
    <source>
        <dbReference type="RuleBase" id="RU000411"/>
    </source>
</evidence>
<dbReference type="CDD" id="cd19590">
    <property type="entry name" value="serpin_thermopin-like"/>
    <property type="match status" value="1"/>
</dbReference>
<dbReference type="InterPro" id="IPR023795">
    <property type="entry name" value="Serpin_CS"/>
</dbReference>
<name>A0A238XHT0_9PSEU</name>
<evidence type="ECO:0000313" key="3">
    <source>
        <dbReference type="EMBL" id="SNR58252.1"/>
    </source>
</evidence>
<sequence>MRKPRRGMPGTLGGMADRAPGNRDHLTFALDLHHRLSSGGDACFSPYSVASALGMAYQAARGSTAEELRALLAGPEPDIAKHVDLLRDAATLRAEDSGEDSALVVCNALWIWDGLDFNADFRTDLAAWPGAKLETAPFVTDPEGARRTINSDVAHLTRDLIRELIPAGAVDESTVASLVSSLYLKAAWRHPFAERDTGDAEFHAPAGTHRVPMMHQVERLPYARSGQWQSVTLPASGGVEAVVLLPDARLDAAEASLDSDLLGELLARRAKRRVALSMPRLTVRLNVSLVEVLRELGVRELFTRSADLRGLSDDPRLSVSDVLHESVLELDEQGLEGAAATAVMMRLTSMETGKPVEFRVDRPFLLLIRHVDTGAVYFLARVTDPS</sequence>
<dbReference type="EMBL" id="FZNW01000011">
    <property type="protein sequence ID" value="SNR58252.1"/>
    <property type="molecule type" value="Genomic_DNA"/>
</dbReference>
<dbReference type="PANTHER" id="PTHR11461">
    <property type="entry name" value="SERINE PROTEASE INHIBITOR, SERPIN"/>
    <property type="match status" value="1"/>
</dbReference>
<reference evidence="3 4" key="1">
    <citation type="submission" date="2017-06" db="EMBL/GenBank/DDBJ databases">
        <authorList>
            <person name="Kim H.J."/>
            <person name="Triplett B.A."/>
        </authorList>
    </citation>
    <scope>NUCLEOTIDE SEQUENCE [LARGE SCALE GENOMIC DNA]</scope>
    <source>
        <strain evidence="3 4">DSM 45207</strain>
    </source>
</reference>
<dbReference type="GO" id="GO:0005615">
    <property type="term" value="C:extracellular space"/>
    <property type="evidence" value="ECO:0007669"/>
    <property type="project" value="InterPro"/>
</dbReference>
<evidence type="ECO:0000259" key="2">
    <source>
        <dbReference type="SMART" id="SM00093"/>
    </source>
</evidence>
<dbReference type="Pfam" id="PF00079">
    <property type="entry name" value="Serpin"/>
    <property type="match status" value="1"/>
</dbReference>
<dbReference type="InterPro" id="IPR042185">
    <property type="entry name" value="Serpin_sf_2"/>
</dbReference>
<dbReference type="InterPro" id="IPR000215">
    <property type="entry name" value="Serpin_fam"/>
</dbReference>
<comment type="similarity">
    <text evidence="1">Belongs to the serpin family.</text>
</comment>
<feature type="domain" description="Serpin" evidence="2">
    <location>
        <begin position="30"/>
        <end position="385"/>
    </location>
</feature>
<gene>
    <name evidence="3" type="ORF">SAMN06265360_1113</name>
</gene>
<dbReference type="Proteomes" id="UP000198348">
    <property type="component" value="Unassembled WGS sequence"/>
</dbReference>
<dbReference type="Gene3D" id="2.30.39.10">
    <property type="entry name" value="Alpha-1-antitrypsin, domain 1"/>
    <property type="match status" value="1"/>
</dbReference>
<dbReference type="InterPro" id="IPR042178">
    <property type="entry name" value="Serpin_sf_1"/>
</dbReference>
<protein>
    <submittedName>
        <fullName evidence="3">Serpin B</fullName>
    </submittedName>
</protein>
<dbReference type="InterPro" id="IPR023796">
    <property type="entry name" value="Serpin_dom"/>
</dbReference>
<keyword evidence="4" id="KW-1185">Reference proteome</keyword>
<evidence type="ECO:0000313" key="4">
    <source>
        <dbReference type="Proteomes" id="UP000198348"/>
    </source>
</evidence>
<dbReference type="Gene3D" id="3.30.497.10">
    <property type="entry name" value="Antithrombin, subunit I, domain 2"/>
    <property type="match status" value="1"/>
</dbReference>
<dbReference type="PANTHER" id="PTHR11461:SF211">
    <property type="entry name" value="GH10112P-RELATED"/>
    <property type="match status" value="1"/>
</dbReference>
<organism evidence="3 4">
    <name type="scientific">Haloechinothrix alba</name>
    <dbReference type="NCBI Taxonomy" id="664784"/>
    <lineage>
        <taxon>Bacteria</taxon>
        <taxon>Bacillati</taxon>
        <taxon>Actinomycetota</taxon>
        <taxon>Actinomycetes</taxon>
        <taxon>Pseudonocardiales</taxon>
        <taxon>Pseudonocardiaceae</taxon>
        <taxon>Haloechinothrix</taxon>
    </lineage>
</organism>
<dbReference type="InterPro" id="IPR036186">
    <property type="entry name" value="Serpin_sf"/>
</dbReference>
<dbReference type="SUPFAM" id="SSF56574">
    <property type="entry name" value="Serpins"/>
    <property type="match status" value="1"/>
</dbReference>
<dbReference type="GO" id="GO:0004867">
    <property type="term" value="F:serine-type endopeptidase inhibitor activity"/>
    <property type="evidence" value="ECO:0007669"/>
    <property type="project" value="InterPro"/>
</dbReference>
<dbReference type="AlphaFoldDB" id="A0A238XHT0"/>
<proteinExistence type="inferred from homology"/>
<dbReference type="SMART" id="SM00093">
    <property type="entry name" value="SERPIN"/>
    <property type="match status" value="1"/>
</dbReference>
<accession>A0A238XHT0</accession>